<comment type="similarity">
    <text evidence="1 4">Belongs to the universal ribosomal protein uL13 family.</text>
</comment>
<dbReference type="PATRIC" id="fig|1618986.3.peg.388"/>
<comment type="function">
    <text evidence="4">This protein is one of the early assembly proteins of the 50S ribosomal subunit, although it is not seen to bind rRNA by itself. It is important during the early stages of 50S assembly.</text>
</comment>
<gene>
    <name evidence="4" type="primary">rplM</name>
    <name evidence="5" type="ORF">UY82_C0035G0010</name>
</gene>
<dbReference type="NCBIfam" id="TIGR01066">
    <property type="entry name" value="rplM_bact"/>
    <property type="match status" value="1"/>
</dbReference>
<proteinExistence type="inferred from homology"/>
<dbReference type="GO" id="GO:0005840">
    <property type="term" value="C:ribosome"/>
    <property type="evidence" value="ECO:0007669"/>
    <property type="project" value="UniProtKB-KW"/>
</dbReference>
<dbReference type="GO" id="GO:1990904">
    <property type="term" value="C:ribonucleoprotein complex"/>
    <property type="evidence" value="ECO:0007669"/>
    <property type="project" value="UniProtKB-KW"/>
</dbReference>
<organism evidence="5 6">
    <name type="scientific">Candidatus Uhrbacteria bacterium GW2011_GWC2_53_7</name>
    <dbReference type="NCBI Taxonomy" id="1618986"/>
    <lineage>
        <taxon>Bacteria</taxon>
        <taxon>Candidatus Uhriibacteriota</taxon>
    </lineage>
</organism>
<dbReference type="GO" id="GO:0006412">
    <property type="term" value="P:translation"/>
    <property type="evidence" value="ECO:0007669"/>
    <property type="project" value="UniProtKB-UniRule"/>
</dbReference>
<name>A0A0G2AS68_9BACT</name>
<reference evidence="5 6" key="1">
    <citation type="journal article" date="2015" name="Nature">
        <title>rRNA introns, odd ribosomes, and small enigmatic genomes across a large radiation of phyla.</title>
        <authorList>
            <person name="Brown C.T."/>
            <person name="Hug L.A."/>
            <person name="Thomas B.C."/>
            <person name="Sharon I."/>
            <person name="Castelle C.J."/>
            <person name="Singh A."/>
            <person name="Wilkins M.J."/>
            <person name="Williams K.H."/>
            <person name="Banfield J.F."/>
        </authorList>
    </citation>
    <scope>NUCLEOTIDE SEQUENCE [LARGE SCALE GENOMIC DNA]</scope>
</reference>
<dbReference type="CDD" id="cd00392">
    <property type="entry name" value="Ribosomal_L13"/>
    <property type="match status" value="1"/>
</dbReference>
<dbReference type="Proteomes" id="UP000033865">
    <property type="component" value="Unassembled WGS sequence"/>
</dbReference>
<sequence length="120" mass="13628">MQIHRERHTIDASGKGIGRLATRIATLLQGKHKPTYVPHIDAGDFVEVVNLSGLSVSQKKADEKIYIRHTMHPGGLKGAFLKDVLKNRPEHVLELAVSRMLPKNKLRTDRMKRLTFKKEL</sequence>
<dbReference type="PANTHER" id="PTHR11545:SF2">
    <property type="entry name" value="LARGE RIBOSOMAL SUBUNIT PROTEIN UL13M"/>
    <property type="match status" value="1"/>
</dbReference>
<evidence type="ECO:0000256" key="3">
    <source>
        <dbReference type="ARBA" id="ARBA00023274"/>
    </source>
</evidence>
<dbReference type="PIRSF" id="PIRSF002181">
    <property type="entry name" value="Ribosomal_L13"/>
    <property type="match status" value="1"/>
</dbReference>
<dbReference type="EMBL" id="LCRN01000035">
    <property type="protein sequence ID" value="KKW35614.1"/>
    <property type="molecule type" value="Genomic_DNA"/>
</dbReference>
<comment type="caution">
    <text evidence="5">The sequence shown here is derived from an EMBL/GenBank/DDBJ whole genome shotgun (WGS) entry which is preliminary data.</text>
</comment>
<dbReference type="PANTHER" id="PTHR11545">
    <property type="entry name" value="RIBOSOMAL PROTEIN L13"/>
    <property type="match status" value="1"/>
</dbReference>
<evidence type="ECO:0000313" key="6">
    <source>
        <dbReference type="Proteomes" id="UP000033865"/>
    </source>
</evidence>
<dbReference type="InterPro" id="IPR036899">
    <property type="entry name" value="Ribosomal_uL13_sf"/>
</dbReference>
<protein>
    <recommendedName>
        <fullName evidence="4">Large ribosomal subunit protein uL13</fullName>
    </recommendedName>
</protein>
<dbReference type="AlphaFoldDB" id="A0A0G2AS68"/>
<evidence type="ECO:0000256" key="2">
    <source>
        <dbReference type="ARBA" id="ARBA00022980"/>
    </source>
</evidence>
<dbReference type="GO" id="GO:0017148">
    <property type="term" value="P:negative regulation of translation"/>
    <property type="evidence" value="ECO:0007669"/>
    <property type="project" value="TreeGrafter"/>
</dbReference>
<keyword evidence="3 4" id="KW-0687">Ribonucleoprotein</keyword>
<evidence type="ECO:0000256" key="1">
    <source>
        <dbReference type="ARBA" id="ARBA00006227"/>
    </source>
</evidence>
<dbReference type="SUPFAM" id="SSF52161">
    <property type="entry name" value="Ribosomal protein L13"/>
    <property type="match status" value="1"/>
</dbReference>
<dbReference type="Pfam" id="PF00572">
    <property type="entry name" value="Ribosomal_L13"/>
    <property type="match status" value="1"/>
</dbReference>
<comment type="subunit">
    <text evidence="4">Part of the 50S ribosomal subunit.</text>
</comment>
<dbReference type="Gene3D" id="3.90.1180.10">
    <property type="entry name" value="Ribosomal protein L13"/>
    <property type="match status" value="1"/>
</dbReference>
<keyword evidence="2 4" id="KW-0689">Ribosomal protein</keyword>
<dbReference type="GO" id="GO:0003729">
    <property type="term" value="F:mRNA binding"/>
    <property type="evidence" value="ECO:0007669"/>
    <property type="project" value="TreeGrafter"/>
</dbReference>
<evidence type="ECO:0000313" key="5">
    <source>
        <dbReference type="EMBL" id="KKW35614.1"/>
    </source>
</evidence>
<accession>A0A0G2AS68</accession>
<dbReference type="GO" id="GO:0003735">
    <property type="term" value="F:structural constituent of ribosome"/>
    <property type="evidence" value="ECO:0007669"/>
    <property type="project" value="InterPro"/>
</dbReference>
<dbReference type="InterPro" id="IPR005822">
    <property type="entry name" value="Ribosomal_uL13"/>
</dbReference>
<dbReference type="HAMAP" id="MF_01366">
    <property type="entry name" value="Ribosomal_uL13"/>
    <property type="match status" value="1"/>
</dbReference>
<dbReference type="InterPro" id="IPR005823">
    <property type="entry name" value="Ribosomal_uL13_bac-type"/>
</dbReference>
<evidence type="ECO:0000256" key="4">
    <source>
        <dbReference type="HAMAP-Rule" id="MF_01366"/>
    </source>
</evidence>